<organism evidence="2 4">
    <name type="scientific">Paenibacillus urinalis</name>
    <dbReference type="NCBI Taxonomy" id="521520"/>
    <lineage>
        <taxon>Bacteria</taxon>
        <taxon>Bacillati</taxon>
        <taxon>Bacillota</taxon>
        <taxon>Bacilli</taxon>
        <taxon>Bacillales</taxon>
        <taxon>Paenibacillaceae</taxon>
        <taxon>Paenibacillus</taxon>
    </lineage>
</organism>
<evidence type="ECO:0000313" key="4">
    <source>
        <dbReference type="Proteomes" id="UP001220962"/>
    </source>
</evidence>
<dbReference type="EMBL" id="CP118101">
    <property type="protein sequence ID" value="WDH80963.1"/>
    <property type="molecule type" value="Genomic_DNA"/>
</dbReference>
<dbReference type="AlphaFoldDB" id="A0AAX3MV87"/>
<dbReference type="Proteomes" id="UP001221519">
    <property type="component" value="Chromosome"/>
</dbReference>
<gene>
    <name evidence="2" type="ORF">PUW23_15620</name>
    <name evidence="3" type="ORF">PUW25_15450</name>
</gene>
<dbReference type="EMBL" id="CP118108">
    <property type="protein sequence ID" value="WDI00678.1"/>
    <property type="molecule type" value="Genomic_DNA"/>
</dbReference>
<evidence type="ECO:0000313" key="2">
    <source>
        <dbReference type="EMBL" id="WDH80963.1"/>
    </source>
</evidence>
<evidence type="ECO:0000313" key="5">
    <source>
        <dbReference type="Proteomes" id="UP001221519"/>
    </source>
</evidence>
<feature type="coiled-coil region" evidence="1">
    <location>
        <begin position="65"/>
        <end position="97"/>
    </location>
</feature>
<name>A0AAX3MV87_9BACL</name>
<accession>A0AAX3MV87</accession>
<keyword evidence="5" id="KW-1185">Reference proteome</keyword>
<keyword evidence="1" id="KW-0175">Coiled coil</keyword>
<sequence length="117" mass="14167">MTIQRMTNSLQIDDYLDLLNYAIRMNDTEWQQEIINSMKNYTEEETNKDTPVLRNELWMQFDALNDELLSLFRQLNLEKDEAEKAKVTERIWELKHERVMISQKLESIVNRKHHPSK</sequence>
<proteinExistence type="predicted"/>
<evidence type="ECO:0000313" key="3">
    <source>
        <dbReference type="EMBL" id="WDI00678.1"/>
    </source>
</evidence>
<dbReference type="RefSeq" id="WP_047910515.1">
    <property type="nucleotide sequence ID" value="NZ_CP118101.1"/>
</dbReference>
<protein>
    <submittedName>
        <fullName evidence="2">Uncharacterized protein</fullName>
    </submittedName>
</protein>
<reference evidence="2 5" key="1">
    <citation type="submission" date="2023-02" db="EMBL/GenBank/DDBJ databases">
        <title>Pathogen: clinical or host-associated sample.</title>
        <authorList>
            <person name="Hergert J."/>
            <person name="Casey R."/>
            <person name="Wagner J."/>
            <person name="Young E.L."/>
            <person name="Oakeson K.F."/>
        </authorList>
    </citation>
    <scope>NUCLEOTIDE SEQUENCE</scope>
    <source>
        <strain evidence="3 5">2022CK-00829</strain>
        <strain evidence="2">2022CK-00830</strain>
    </source>
</reference>
<evidence type="ECO:0000256" key="1">
    <source>
        <dbReference type="SAM" id="Coils"/>
    </source>
</evidence>
<dbReference type="Proteomes" id="UP001220962">
    <property type="component" value="Chromosome"/>
</dbReference>